<dbReference type="Pfam" id="PF13715">
    <property type="entry name" value="CarbopepD_reg_2"/>
    <property type="match status" value="1"/>
</dbReference>
<keyword evidence="1" id="KW-0732">Signal</keyword>
<dbReference type="Gene3D" id="2.60.40.1120">
    <property type="entry name" value="Carboxypeptidase-like, regulatory domain"/>
    <property type="match status" value="1"/>
</dbReference>
<evidence type="ECO:0000313" key="2">
    <source>
        <dbReference type="EMBL" id="NVO85107.1"/>
    </source>
</evidence>
<proteinExistence type="predicted"/>
<name>A0ABX2Q5Q9_9BACT</name>
<evidence type="ECO:0000256" key="1">
    <source>
        <dbReference type="SAM" id="SignalP"/>
    </source>
</evidence>
<feature type="signal peptide" evidence="1">
    <location>
        <begin position="1"/>
        <end position="19"/>
    </location>
</feature>
<dbReference type="InterPro" id="IPR008969">
    <property type="entry name" value="CarboxyPept-like_regulatory"/>
</dbReference>
<feature type="chain" id="PRO_5046207572" evidence="1">
    <location>
        <begin position="20"/>
        <end position="305"/>
    </location>
</feature>
<organism evidence="2 3">
    <name type="scientific">Hymenobacter terrestris</name>
    <dbReference type="NCBI Taxonomy" id="2748310"/>
    <lineage>
        <taxon>Bacteria</taxon>
        <taxon>Pseudomonadati</taxon>
        <taxon>Bacteroidota</taxon>
        <taxon>Cytophagia</taxon>
        <taxon>Cytophagales</taxon>
        <taxon>Hymenobacteraceae</taxon>
        <taxon>Hymenobacter</taxon>
    </lineage>
</organism>
<dbReference type="RefSeq" id="WP_176899775.1">
    <property type="nucleotide sequence ID" value="NZ_JABKAV010000021.1"/>
</dbReference>
<keyword evidence="3" id="KW-1185">Reference proteome</keyword>
<dbReference type="SUPFAM" id="SSF49464">
    <property type="entry name" value="Carboxypeptidase regulatory domain-like"/>
    <property type="match status" value="1"/>
</dbReference>
<protein>
    <submittedName>
        <fullName evidence="2">Carboxypeptidase-like regulatory domain-containing protein</fullName>
    </submittedName>
</protein>
<gene>
    <name evidence="2" type="ORF">HW556_09465</name>
</gene>
<comment type="caution">
    <text evidence="2">The sequence shown here is derived from an EMBL/GenBank/DDBJ whole genome shotgun (WGS) entry which is preliminary data.</text>
</comment>
<evidence type="ECO:0000313" key="3">
    <source>
        <dbReference type="Proteomes" id="UP000626554"/>
    </source>
</evidence>
<dbReference type="Proteomes" id="UP000626554">
    <property type="component" value="Unassembled WGS sequence"/>
</dbReference>
<sequence length="305" mass="33607">MKSGLLLFCCLLLVWPVYAQQRVVAGRVTDRSTGQPISGCIVLQSGTTNGISTEDNGVFSLPVTSSAADTLSLVVSYIGYISQRRQVHLGDSAHFGLSADSKELCDLSITWGSEAGLLSGTRYAPVGAFVRVYSSRYMPLISQFQASYQTNLNKNNAASVQIGLPTLHPGHRLTLNEHLNYQWLQAAPRNFRFRAYSASVEAGLYHIGPVLAPDLVVGGGYSNLSELRNGERVEITGFGYTVGLQHALPYPIGLWVNVTATRWPGYWQLQGSAKRSLFGRFGAGVNYNQLREYREVSFALFRYFY</sequence>
<reference evidence="2 3" key="1">
    <citation type="submission" date="2020-05" db="EMBL/GenBank/DDBJ databases">
        <title>Hymenobacter terrestris sp. nov. and Hymenobacter lapidiphilus sp. nov., isolated from regoliths in Antarctica.</title>
        <authorList>
            <person name="Sedlacek I."/>
            <person name="Pantucek R."/>
            <person name="Zeman M."/>
            <person name="Holochova P."/>
            <person name="Kralova S."/>
            <person name="Stankova E."/>
            <person name="Sedo O."/>
            <person name="Micenkova L."/>
            <person name="Svec P."/>
            <person name="Gupta V."/>
            <person name="Sood U."/>
            <person name="Korpole U.S."/>
            <person name="Lal R."/>
        </authorList>
    </citation>
    <scope>NUCLEOTIDE SEQUENCE [LARGE SCALE GENOMIC DNA]</scope>
    <source>
        <strain evidence="2 3">P5252</strain>
    </source>
</reference>
<dbReference type="EMBL" id="JABKAV010000021">
    <property type="protein sequence ID" value="NVO85107.1"/>
    <property type="molecule type" value="Genomic_DNA"/>
</dbReference>
<accession>A0ABX2Q5Q9</accession>